<accession>A0A2P7QLQ2</accession>
<proteinExistence type="predicted"/>
<keyword evidence="2" id="KW-1185">Reference proteome</keyword>
<sequence>MDLGFLRRAEQRFASRIAVTPDPGVVTALLQAQLAASAAAHAEALREEPKVSDPIAEIVLGGSEWRRAVSAQRGSFNSGLAAEGDGN</sequence>
<dbReference type="AlphaFoldDB" id="A0A2P7QLQ2"/>
<organism evidence="1 2">
    <name type="scientific">Allosphingosinicella deserti</name>
    <dbReference type="NCBI Taxonomy" id="2116704"/>
    <lineage>
        <taxon>Bacteria</taxon>
        <taxon>Pseudomonadati</taxon>
        <taxon>Pseudomonadota</taxon>
        <taxon>Alphaproteobacteria</taxon>
        <taxon>Sphingomonadales</taxon>
        <taxon>Sphingomonadaceae</taxon>
        <taxon>Allosphingosinicella</taxon>
    </lineage>
</organism>
<reference evidence="1 2" key="1">
    <citation type="submission" date="2018-03" db="EMBL/GenBank/DDBJ databases">
        <title>The draft genome of Sphingosinicella sp. GL-C-18.</title>
        <authorList>
            <person name="Liu L."/>
            <person name="Li L."/>
            <person name="Liang L."/>
            <person name="Zhang X."/>
            <person name="Wang T."/>
        </authorList>
    </citation>
    <scope>NUCLEOTIDE SEQUENCE [LARGE SCALE GENOMIC DNA]</scope>
    <source>
        <strain evidence="1 2">GL-C-18</strain>
    </source>
</reference>
<dbReference type="OrthoDB" id="7596132at2"/>
<comment type="caution">
    <text evidence="1">The sequence shown here is derived from an EMBL/GenBank/DDBJ whole genome shotgun (WGS) entry which is preliminary data.</text>
</comment>
<evidence type="ECO:0000313" key="1">
    <source>
        <dbReference type="EMBL" id="PSJ38903.1"/>
    </source>
</evidence>
<dbReference type="Proteomes" id="UP000241167">
    <property type="component" value="Unassembled WGS sequence"/>
</dbReference>
<name>A0A2P7QLQ2_9SPHN</name>
<dbReference type="EMBL" id="PXYI01000005">
    <property type="protein sequence ID" value="PSJ38903.1"/>
    <property type="molecule type" value="Genomic_DNA"/>
</dbReference>
<gene>
    <name evidence="1" type="ORF">C7I55_16415</name>
</gene>
<protein>
    <submittedName>
        <fullName evidence="1">Uncharacterized protein</fullName>
    </submittedName>
</protein>
<dbReference type="RefSeq" id="WP_106514097.1">
    <property type="nucleotide sequence ID" value="NZ_PXYI01000005.1"/>
</dbReference>
<evidence type="ECO:0000313" key="2">
    <source>
        <dbReference type="Proteomes" id="UP000241167"/>
    </source>
</evidence>